<dbReference type="PANTHER" id="PTHR24171">
    <property type="entry name" value="ANKYRIN REPEAT DOMAIN-CONTAINING PROTEIN 39-RELATED"/>
    <property type="match status" value="1"/>
</dbReference>
<evidence type="ECO:0000313" key="5">
    <source>
        <dbReference type="EMBL" id="MBI1757017.1"/>
    </source>
</evidence>
<dbReference type="PROSITE" id="PS50088">
    <property type="entry name" value="ANK_REPEAT"/>
    <property type="match status" value="5"/>
</dbReference>
<proteinExistence type="predicted"/>
<dbReference type="PROSITE" id="PS50297">
    <property type="entry name" value="ANK_REP_REGION"/>
    <property type="match status" value="3"/>
</dbReference>
<dbReference type="EMBL" id="JACOSL010000047">
    <property type="protein sequence ID" value="MBI1757017.1"/>
    <property type="molecule type" value="Genomic_DNA"/>
</dbReference>
<dbReference type="InterPro" id="IPR036770">
    <property type="entry name" value="Ankyrin_rpt-contain_sf"/>
</dbReference>
<dbReference type="Gene3D" id="1.50.10.20">
    <property type="match status" value="1"/>
</dbReference>
<feature type="repeat" description="ANK" evidence="3">
    <location>
        <begin position="199"/>
        <end position="231"/>
    </location>
</feature>
<comment type="caution">
    <text evidence="5">The sequence shown here is derived from an EMBL/GenBank/DDBJ whole genome shotgun (WGS) entry which is preliminary data.</text>
</comment>
<dbReference type="Proteomes" id="UP000727962">
    <property type="component" value="Unassembled WGS sequence"/>
</dbReference>
<evidence type="ECO:0000256" key="1">
    <source>
        <dbReference type="ARBA" id="ARBA00022737"/>
    </source>
</evidence>
<reference evidence="5" key="1">
    <citation type="submission" date="2020-07" db="EMBL/GenBank/DDBJ databases">
        <title>Huge and variable diversity of episymbiotic CPR bacteria and DPANN archaea in groundwater ecosystems.</title>
        <authorList>
            <person name="He C.Y."/>
            <person name="Keren R."/>
            <person name="Whittaker M."/>
            <person name="Farag I.F."/>
            <person name="Doudna J."/>
            <person name="Cate J.H.D."/>
            <person name="Banfield J.F."/>
        </authorList>
    </citation>
    <scope>NUCLEOTIDE SEQUENCE</scope>
    <source>
        <strain evidence="5">NC_groundwater_17_Pr7_B-0.1um_64_12</strain>
    </source>
</reference>
<dbReference type="SMART" id="SM00248">
    <property type="entry name" value="ANK"/>
    <property type="match status" value="7"/>
</dbReference>
<feature type="region of interest" description="Disordered" evidence="4">
    <location>
        <begin position="12"/>
        <end position="31"/>
    </location>
</feature>
<dbReference type="SUPFAM" id="SSF48239">
    <property type="entry name" value="Terpenoid cyclases/Protein prenyltransferases"/>
    <property type="match status" value="1"/>
</dbReference>
<dbReference type="Pfam" id="PF12796">
    <property type="entry name" value="Ank_2"/>
    <property type="match status" value="2"/>
</dbReference>
<organism evidence="5 6">
    <name type="scientific">Fimbriimonas ginsengisoli</name>
    <dbReference type="NCBI Taxonomy" id="1005039"/>
    <lineage>
        <taxon>Bacteria</taxon>
        <taxon>Bacillati</taxon>
        <taxon>Armatimonadota</taxon>
        <taxon>Fimbriimonadia</taxon>
        <taxon>Fimbriimonadales</taxon>
        <taxon>Fimbriimonadaceae</taxon>
        <taxon>Fimbriimonas</taxon>
    </lineage>
</organism>
<feature type="repeat" description="ANK" evidence="3">
    <location>
        <begin position="166"/>
        <end position="198"/>
    </location>
</feature>
<sequence>MTMLVGAGLALGSGGKAPHEQGRKTTDAPIAPRGKMGQDLFLAIDHRDLAGVQSLLKQGADPNSSNGLEFRPLYIAAASHQLDVMQALLDAGAKADEPSSYGTPLTFACMTGNIEGAKLLLDRGVKVNFLRTDGMTPLMEASNTGAPDVVEELLKHKADIKIKDDGGSTALSLAARQGHIAVLNMLLGAGAAVKDADVDGITPLMEASMNGHADCVSALLKKGAKPNAQDAKGRTALMLAASYGDYPEVISALKKGGATAGKSAGAIAATRGYKQTATALGAKASASTTNRNPRQAVNSSLKLLQSSMLEFNQSTTCVSCHHEGLGRIATGGAHARGFRLDPKLQAPQSGRINGMMGALRPLHEQALRDPQVMKQVPLIEINEVSDADCWLLCGMAANNQPPTAGTAAMAMVLAKQQSKDGNWSFSIPRVPMQSSPFTFTALAVRSLNAYGPKSHGAEMRERIGHAKDWLAHAPVQNSEDRASRLLGLKWAGAAAKDRQAAFEAVRADQRQDGGWAQLPNLHSDAYATGQALYALHVGGGMPVTDPVYKRGVQFLLRTQDADGSWFVNKRAIPANNYFDTGFPHGESQYASFNGTSWATLALLETIETKKRGKG</sequence>
<protein>
    <submittedName>
        <fullName evidence="5">Ankyrin repeat domain-containing protein</fullName>
    </submittedName>
</protein>
<evidence type="ECO:0000256" key="3">
    <source>
        <dbReference type="PROSITE-ProRule" id="PRU00023"/>
    </source>
</evidence>
<dbReference type="SUPFAM" id="SSF48403">
    <property type="entry name" value="Ankyrin repeat"/>
    <property type="match status" value="1"/>
</dbReference>
<feature type="repeat" description="ANK" evidence="3">
    <location>
        <begin position="133"/>
        <end position="165"/>
    </location>
</feature>
<name>A0A931PUX7_FIMGI</name>
<feature type="repeat" description="ANK" evidence="3">
    <location>
        <begin position="100"/>
        <end position="132"/>
    </location>
</feature>
<keyword evidence="2 3" id="KW-0040">ANK repeat</keyword>
<dbReference type="Gene3D" id="1.25.40.20">
    <property type="entry name" value="Ankyrin repeat-containing domain"/>
    <property type="match status" value="1"/>
</dbReference>
<feature type="compositionally biased region" description="Basic and acidic residues" evidence="4">
    <location>
        <begin position="17"/>
        <end position="26"/>
    </location>
</feature>
<feature type="repeat" description="ANK" evidence="3">
    <location>
        <begin position="68"/>
        <end position="100"/>
    </location>
</feature>
<dbReference type="CDD" id="cd00688">
    <property type="entry name" value="ISOPREN_C2_like"/>
    <property type="match status" value="1"/>
</dbReference>
<dbReference type="PANTHER" id="PTHR24171:SF8">
    <property type="entry name" value="BRCA1-ASSOCIATED RING DOMAIN PROTEIN 1"/>
    <property type="match status" value="1"/>
</dbReference>
<dbReference type="InterPro" id="IPR008930">
    <property type="entry name" value="Terpenoid_cyclase/PrenylTrfase"/>
</dbReference>
<evidence type="ECO:0000256" key="4">
    <source>
        <dbReference type="SAM" id="MobiDB-lite"/>
    </source>
</evidence>
<keyword evidence="1" id="KW-0677">Repeat</keyword>
<accession>A0A931PUX7</accession>
<evidence type="ECO:0000313" key="6">
    <source>
        <dbReference type="Proteomes" id="UP000727962"/>
    </source>
</evidence>
<dbReference type="InterPro" id="IPR002110">
    <property type="entry name" value="Ankyrin_rpt"/>
</dbReference>
<dbReference type="Pfam" id="PF00023">
    <property type="entry name" value="Ank"/>
    <property type="match status" value="2"/>
</dbReference>
<dbReference type="AlphaFoldDB" id="A0A931PUX7"/>
<evidence type="ECO:0000256" key="2">
    <source>
        <dbReference type="ARBA" id="ARBA00023043"/>
    </source>
</evidence>
<gene>
    <name evidence="5" type="ORF">HYR64_07920</name>
</gene>